<name>A0A1I0LYE9_9BACT</name>
<accession>A0A1I0LYE9</accession>
<dbReference type="AlphaFoldDB" id="A0A1I0LYE9"/>
<reference evidence="1 2" key="1">
    <citation type="submission" date="2016-10" db="EMBL/GenBank/DDBJ databases">
        <authorList>
            <person name="de Groot N.N."/>
        </authorList>
    </citation>
    <scope>NUCLEOTIDE SEQUENCE [LARGE SCALE GENOMIC DNA]</scope>
    <source>
        <strain evidence="1 2">TC2-24</strain>
    </source>
</reference>
<dbReference type="EMBL" id="FOIQ01000001">
    <property type="protein sequence ID" value="SEV80716.1"/>
    <property type="molecule type" value="Genomic_DNA"/>
</dbReference>
<proteinExistence type="predicted"/>
<keyword evidence="2" id="KW-1185">Reference proteome</keyword>
<gene>
    <name evidence="1" type="ORF">SAMN04487850_0087</name>
</gene>
<sequence length="241" mass="28207">MKNVWIIFFFFFVNISCSGSNCYRVLYNGSLIEERNYENGELKSIVAYNLSDTKDSIMYDGGIKCFHFLGNEYVDEDPFAFQKYYNSYFDKSLSQNLIYSTVESHVLLEDVLWSLASIDCEMALDSVRLSQNRIITEEASEYSIEYKKLDAQCQLYGLFQTYNTEKLESVKAIIKDGCLIKLLFVGEKTNKTVVFEYLNDCLYKVKICYYGRGVEDCLFSEEYCYIRKETKQTSFIRKQAE</sequence>
<protein>
    <submittedName>
        <fullName evidence="1">Uncharacterized protein</fullName>
    </submittedName>
</protein>
<dbReference type="Proteomes" id="UP000199373">
    <property type="component" value="Unassembled WGS sequence"/>
</dbReference>
<evidence type="ECO:0000313" key="1">
    <source>
        <dbReference type="EMBL" id="SEV80716.1"/>
    </source>
</evidence>
<evidence type="ECO:0000313" key="2">
    <source>
        <dbReference type="Proteomes" id="UP000199373"/>
    </source>
</evidence>
<dbReference type="RefSeq" id="WP_091899225.1">
    <property type="nucleotide sequence ID" value="NZ_FOIQ01000001.1"/>
</dbReference>
<organism evidence="1 2">
    <name type="scientific">Prevotella aff. ruminicola Tc2-24</name>
    <dbReference type="NCBI Taxonomy" id="81582"/>
    <lineage>
        <taxon>Bacteria</taxon>
        <taxon>Pseudomonadati</taxon>
        <taxon>Bacteroidota</taxon>
        <taxon>Bacteroidia</taxon>
        <taxon>Bacteroidales</taxon>
        <taxon>Prevotellaceae</taxon>
        <taxon>Prevotella</taxon>
    </lineage>
</organism>